<dbReference type="InParanoid" id="C5KXQ0"/>
<proteinExistence type="predicted"/>
<dbReference type="RefSeq" id="XP_002778979.1">
    <property type="nucleotide sequence ID" value="XM_002778933.1"/>
</dbReference>
<evidence type="ECO:0000313" key="1">
    <source>
        <dbReference type="EMBL" id="EER10774.1"/>
    </source>
</evidence>
<name>C5KXQ0_PERM5</name>
<dbReference type="GeneID" id="9039159"/>
<gene>
    <name evidence="1" type="ORF">Pmar_PMAR000818</name>
</gene>
<dbReference type="EMBL" id="GG677256">
    <property type="protein sequence ID" value="EER10774.1"/>
    <property type="molecule type" value="Genomic_DNA"/>
</dbReference>
<reference evidence="1 2" key="1">
    <citation type="submission" date="2008-07" db="EMBL/GenBank/DDBJ databases">
        <authorList>
            <person name="El-Sayed N."/>
            <person name="Caler E."/>
            <person name="Inman J."/>
            <person name="Amedeo P."/>
            <person name="Hass B."/>
            <person name="Wortman J."/>
        </authorList>
    </citation>
    <scope>NUCLEOTIDE SEQUENCE [LARGE SCALE GENOMIC DNA]</scope>
    <source>
        <strain evidence="2">ATCC 50983 / TXsc</strain>
    </source>
</reference>
<organism evidence="2">
    <name type="scientific">Perkinsus marinus (strain ATCC 50983 / TXsc)</name>
    <dbReference type="NCBI Taxonomy" id="423536"/>
    <lineage>
        <taxon>Eukaryota</taxon>
        <taxon>Sar</taxon>
        <taxon>Alveolata</taxon>
        <taxon>Perkinsozoa</taxon>
        <taxon>Perkinsea</taxon>
        <taxon>Perkinsida</taxon>
        <taxon>Perkinsidae</taxon>
        <taxon>Perkinsus</taxon>
    </lineage>
</organism>
<dbReference type="AlphaFoldDB" id="C5KXQ0"/>
<protein>
    <submittedName>
        <fullName evidence="1">Uncharacterized protein</fullName>
    </submittedName>
</protein>
<sequence length="178" mass="20375">MSAWEKTLRPSTPNTALRARAAGFHVSGNSAPIPVYDALRDRNLDDFWASPATRAHFHNMGLMADDGSLISMVEYRQKLYVVEREMDRAEQLRERMAYRKQQMEIYQMARRKSEIMKARRAQEIRELKTERISAREAARPGSHHHHCLVAHKQLGGPALCGECMGIALAFPRNNTINM</sequence>
<keyword evidence="2" id="KW-1185">Reference proteome</keyword>
<evidence type="ECO:0000313" key="2">
    <source>
        <dbReference type="Proteomes" id="UP000007800"/>
    </source>
</evidence>
<accession>C5KXQ0</accession>
<dbReference type="Proteomes" id="UP000007800">
    <property type="component" value="Unassembled WGS sequence"/>
</dbReference>
<dbReference type="OrthoDB" id="120976at2759"/>
<dbReference type="OMA" id="EMIILAK"/>